<evidence type="ECO:0000256" key="1">
    <source>
        <dbReference type="SAM" id="MobiDB-lite"/>
    </source>
</evidence>
<comment type="caution">
    <text evidence="3">The sequence shown here is derived from an EMBL/GenBank/DDBJ whole genome shotgun (WGS) entry which is preliminary data.</text>
</comment>
<dbReference type="RefSeq" id="WP_196203669.1">
    <property type="nucleotide sequence ID" value="NZ_JADPUN010000218.1"/>
</dbReference>
<evidence type="ECO:0000259" key="2">
    <source>
        <dbReference type="PROSITE" id="PS50994"/>
    </source>
</evidence>
<dbReference type="PROSITE" id="PS50994">
    <property type="entry name" value="INTEGRASE"/>
    <property type="match status" value="1"/>
</dbReference>
<keyword evidence="4" id="KW-1185">Reference proteome</keyword>
<dbReference type="Proteomes" id="UP000638560">
    <property type="component" value="Unassembled WGS sequence"/>
</dbReference>
<dbReference type="InterPro" id="IPR036397">
    <property type="entry name" value="RNaseH_sf"/>
</dbReference>
<dbReference type="Gene3D" id="3.30.420.10">
    <property type="entry name" value="Ribonuclease H-like superfamily/Ribonuclease H"/>
    <property type="match status" value="1"/>
</dbReference>
<dbReference type="SUPFAM" id="SSF53098">
    <property type="entry name" value="Ribonuclease H-like"/>
    <property type="match status" value="1"/>
</dbReference>
<organism evidence="3 4">
    <name type="scientific">Plantactinospora alkalitolerans</name>
    <dbReference type="NCBI Taxonomy" id="2789879"/>
    <lineage>
        <taxon>Bacteria</taxon>
        <taxon>Bacillati</taxon>
        <taxon>Actinomycetota</taxon>
        <taxon>Actinomycetes</taxon>
        <taxon>Micromonosporales</taxon>
        <taxon>Micromonosporaceae</taxon>
        <taxon>Plantactinospora</taxon>
    </lineage>
</organism>
<dbReference type="EMBL" id="JADPUN010000218">
    <property type="protein sequence ID" value="MBF9132114.1"/>
    <property type="molecule type" value="Genomic_DNA"/>
</dbReference>
<dbReference type="InterPro" id="IPR001584">
    <property type="entry name" value="Integrase_cat-core"/>
</dbReference>
<name>A0ABS0H1S0_9ACTN</name>
<gene>
    <name evidence="3" type="ORF">I0C86_24615</name>
</gene>
<dbReference type="Pfam" id="PF13683">
    <property type="entry name" value="rve_3"/>
    <property type="match status" value="1"/>
</dbReference>
<reference evidence="3 4" key="1">
    <citation type="submission" date="2020-11" db="EMBL/GenBank/DDBJ databases">
        <title>A novel isolate from a Black sea contaminated sediment with potential to produce alkanes: Plantactinospora alkalitolerans sp. nov.</title>
        <authorList>
            <person name="Carro L."/>
            <person name="Veyisoglu A."/>
            <person name="Guven K."/>
            <person name="Schumann P."/>
            <person name="Klenk H.-P."/>
            <person name="Sahin N."/>
        </authorList>
    </citation>
    <scope>NUCLEOTIDE SEQUENCE [LARGE SCALE GENOMIC DNA]</scope>
    <source>
        <strain evidence="3 4">S1510</strain>
    </source>
</reference>
<sequence length="109" mass="12617">MGTAVFDSVFHAEGVEVLRTPPQAPRANAFAERWVRTVRRECLDRIPIYHTRHLFTVLHEYLAHDNQHRPHQGRGQRPPDRHAVPAPVTDLGAVRVRRRKVVHGLDQRL</sequence>
<feature type="region of interest" description="Disordered" evidence="1">
    <location>
        <begin position="65"/>
        <end position="89"/>
    </location>
</feature>
<protein>
    <submittedName>
        <fullName evidence="3">Transposase</fullName>
    </submittedName>
</protein>
<accession>A0ABS0H1S0</accession>
<dbReference type="InterPro" id="IPR012337">
    <property type="entry name" value="RNaseH-like_sf"/>
</dbReference>
<feature type="domain" description="Integrase catalytic" evidence="2">
    <location>
        <begin position="1"/>
        <end position="86"/>
    </location>
</feature>
<evidence type="ECO:0000313" key="4">
    <source>
        <dbReference type="Proteomes" id="UP000638560"/>
    </source>
</evidence>
<proteinExistence type="predicted"/>
<evidence type="ECO:0000313" key="3">
    <source>
        <dbReference type="EMBL" id="MBF9132114.1"/>
    </source>
</evidence>